<dbReference type="HOGENOM" id="CLU_044969_0_0_3"/>
<dbReference type="EMBL" id="CP003587">
    <property type="protein sequence ID" value="AGY59101.1"/>
    <property type="molecule type" value="Genomic_DNA"/>
</dbReference>
<feature type="region of interest" description="Disordered" evidence="2">
    <location>
        <begin position="1"/>
        <end position="22"/>
    </location>
</feature>
<dbReference type="InterPro" id="IPR024370">
    <property type="entry name" value="PBP_domain"/>
</dbReference>
<gene>
    <name evidence="4" type="ORF">GKIL_2855</name>
</gene>
<dbReference type="Proteomes" id="UP000017396">
    <property type="component" value="Chromosome"/>
</dbReference>
<dbReference type="AlphaFoldDB" id="U5QJJ9"/>
<dbReference type="eggNOG" id="COG0226">
    <property type="taxonomic scope" value="Bacteria"/>
</dbReference>
<sequence length="350" mass="36957">MTSTYGTPTSPPPFTDNQTTSYPYPFNDFNSSSVVLSSTDKSNYSANAKKKGAGDPIQVPTSVSTINLAYNRGPAGQAQLPSILSLSRKQYCDIWAGLITNWNQIVSNVNQTITLVVRSDTNGTTQDFFFHLDTICPSADSRLSPDLFVPDITNGSGSWPMIPNFGGFTATASSANGTASAISAIPYSIGYIPASFVSPYAGSGTPGRNLPSARLQNKSGGYAVPTSLYAFNAVKNFVLTDINGNLVVDDPDDYGYLKTYLVDPSGSTAYPIVSTTFLDLYCTVPRSASIGNAIKSFVQTALAASTFPTTPSQYEGLATSLGFGPLGSSLKTSVRNTVNNINTTSGPCIF</sequence>
<dbReference type="InterPro" id="IPR050962">
    <property type="entry name" value="Phosphate-bind_PstS"/>
</dbReference>
<dbReference type="PANTHER" id="PTHR42996">
    <property type="entry name" value="PHOSPHATE-BINDING PROTEIN PSTS"/>
    <property type="match status" value="1"/>
</dbReference>
<evidence type="ECO:0000256" key="1">
    <source>
        <dbReference type="ARBA" id="ARBA00008725"/>
    </source>
</evidence>
<organism evidence="4 5">
    <name type="scientific">Gloeobacter kilaueensis (strain ATCC BAA-2537 / CCAP 1431/1 / ULC 316 / JS1)</name>
    <dbReference type="NCBI Taxonomy" id="1183438"/>
    <lineage>
        <taxon>Bacteria</taxon>
        <taxon>Bacillati</taxon>
        <taxon>Cyanobacteriota</taxon>
        <taxon>Cyanophyceae</taxon>
        <taxon>Gloeobacterales</taxon>
        <taxon>Gloeobacteraceae</taxon>
        <taxon>Gloeobacter</taxon>
    </lineage>
</organism>
<dbReference type="STRING" id="1183438.GKIL_2855"/>
<reference evidence="4 5" key="1">
    <citation type="journal article" date="2013" name="PLoS ONE">
        <title>Cultivation and Complete Genome Sequencing of Gloeobacter kilaueensis sp. nov., from a Lava Cave in Kilauea Caldera, Hawai'i.</title>
        <authorList>
            <person name="Saw J.H."/>
            <person name="Schatz M."/>
            <person name="Brown M.V."/>
            <person name="Kunkel D.D."/>
            <person name="Foster J.S."/>
            <person name="Shick H."/>
            <person name="Christensen S."/>
            <person name="Hou S."/>
            <person name="Wan X."/>
            <person name="Donachie S.P."/>
        </authorList>
    </citation>
    <scope>NUCLEOTIDE SEQUENCE [LARGE SCALE GENOMIC DNA]</scope>
    <source>
        <strain evidence="5">JS</strain>
    </source>
</reference>
<evidence type="ECO:0000313" key="5">
    <source>
        <dbReference type="Proteomes" id="UP000017396"/>
    </source>
</evidence>
<dbReference type="PANTHER" id="PTHR42996:SF1">
    <property type="entry name" value="PHOSPHATE-BINDING PROTEIN PSTS"/>
    <property type="match status" value="1"/>
</dbReference>
<keyword evidence="5" id="KW-1185">Reference proteome</keyword>
<name>U5QJJ9_GLOK1</name>
<evidence type="ECO:0000259" key="3">
    <source>
        <dbReference type="Pfam" id="PF12849"/>
    </source>
</evidence>
<evidence type="ECO:0000256" key="2">
    <source>
        <dbReference type="SAM" id="MobiDB-lite"/>
    </source>
</evidence>
<dbReference type="RefSeq" id="WP_023174321.1">
    <property type="nucleotide sequence ID" value="NC_022600.1"/>
</dbReference>
<dbReference type="KEGG" id="glj:GKIL_2855"/>
<feature type="domain" description="PBP" evidence="3">
    <location>
        <begin position="37"/>
        <end position="198"/>
    </location>
</feature>
<accession>U5QJJ9</accession>
<dbReference type="SUPFAM" id="SSF53850">
    <property type="entry name" value="Periplasmic binding protein-like II"/>
    <property type="match status" value="1"/>
</dbReference>
<protein>
    <submittedName>
        <fullName evidence="4">Phosphate ABC transporter, periplasmic phosphate-binding protein</fullName>
    </submittedName>
</protein>
<dbReference type="Pfam" id="PF12849">
    <property type="entry name" value="PBP_like_2"/>
    <property type="match status" value="1"/>
</dbReference>
<evidence type="ECO:0000313" key="4">
    <source>
        <dbReference type="EMBL" id="AGY59101.1"/>
    </source>
</evidence>
<proteinExistence type="inferred from homology"/>
<comment type="similarity">
    <text evidence="1">Belongs to the PstS family.</text>
</comment>
<dbReference type="Gene3D" id="3.40.190.10">
    <property type="entry name" value="Periplasmic binding protein-like II"/>
    <property type="match status" value="2"/>
</dbReference>